<evidence type="ECO:0000313" key="3">
    <source>
        <dbReference type="Proteomes" id="UP000013909"/>
    </source>
</evidence>
<keyword evidence="1" id="KW-0472">Membrane</keyword>
<keyword evidence="1" id="KW-0812">Transmembrane</keyword>
<gene>
    <name evidence="2" type="ORF">ADIS_4563</name>
</gene>
<protein>
    <submittedName>
        <fullName evidence="2">Uncharacterized protein</fullName>
    </submittedName>
</protein>
<evidence type="ECO:0000313" key="2">
    <source>
        <dbReference type="EMBL" id="EON75074.1"/>
    </source>
</evidence>
<reference evidence="2 3" key="1">
    <citation type="submission" date="2013-02" db="EMBL/GenBank/DDBJ databases">
        <title>A novel strain isolated from Lonar lake, Maharashtra, India.</title>
        <authorList>
            <person name="Singh A."/>
        </authorList>
    </citation>
    <scope>NUCLEOTIDE SEQUENCE [LARGE SCALE GENOMIC DNA]</scope>
    <source>
        <strain evidence="2 3">AK24</strain>
    </source>
</reference>
<organism evidence="2 3">
    <name type="scientific">Lunatimonas lonarensis</name>
    <dbReference type="NCBI Taxonomy" id="1232681"/>
    <lineage>
        <taxon>Bacteria</taxon>
        <taxon>Pseudomonadati</taxon>
        <taxon>Bacteroidota</taxon>
        <taxon>Cytophagia</taxon>
        <taxon>Cytophagales</taxon>
        <taxon>Cyclobacteriaceae</taxon>
    </lineage>
</organism>
<comment type="caution">
    <text evidence="2">The sequence shown here is derived from an EMBL/GenBank/DDBJ whole genome shotgun (WGS) entry which is preliminary data.</text>
</comment>
<dbReference type="EMBL" id="AQHR01000112">
    <property type="protein sequence ID" value="EON75074.1"/>
    <property type="molecule type" value="Genomic_DNA"/>
</dbReference>
<accession>R7ZM17</accession>
<proteinExistence type="predicted"/>
<name>R7ZM17_9BACT</name>
<evidence type="ECO:0000256" key="1">
    <source>
        <dbReference type="SAM" id="Phobius"/>
    </source>
</evidence>
<dbReference type="STRING" id="1232681.ADIS_4563"/>
<feature type="transmembrane region" description="Helical" evidence="1">
    <location>
        <begin position="27"/>
        <end position="49"/>
    </location>
</feature>
<dbReference type="Proteomes" id="UP000013909">
    <property type="component" value="Unassembled WGS sequence"/>
</dbReference>
<keyword evidence="3" id="KW-1185">Reference proteome</keyword>
<sequence length="79" mass="8632">MFGITGILLALMPLAFGVLGIEVGRFYGWLSGIGIALQLLGMSLAVLVIRQRRVAEEIQQKAKQMTLVLAVSLLFFILI</sequence>
<keyword evidence="1" id="KW-1133">Transmembrane helix</keyword>
<dbReference type="AlphaFoldDB" id="R7ZM17"/>